<comment type="caution">
    <text evidence="2">The sequence shown here is derived from an EMBL/GenBank/DDBJ whole genome shotgun (WGS) entry which is preliminary data.</text>
</comment>
<feature type="transmembrane region" description="Helical" evidence="1">
    <location>
        <begin position="6"/>
        <end position="25"/>
    </location>
</feature>
<dbReference type="AlphaFoldDB" id="C0GG63"/>
<name>C0GG63_DETAL</name>
<keyword evidence="3" id="KW-1185">Reference proteome</keyword>
<dbReference type="NCBIfam" id="TIGR04391">
    <property type="entry name" value="CcmD_alt_fam"/>
    <property type="match status" value="1"/>
</dbReference>
<sequence length="38" mass="4427">MGEMGYVLAATVITWVGLFLYLLRVDLKVREAERREEV</sequence>
<organism evidence="2 3">
    <name type="scientific">Dethiobacter alkaliphilus AHT 1</name>
    <dbReference type="NCBI Taxonomy" id="555088"/>
    <lineage>
        <taxon>Bacteria</taxon>
        <taxon>Bacillati</taxon>
        <taxon>Bacillota</taxon>
        <taxon>Dethiobacteria</taxon>
        <taxon>Dethiobacterales</taxon>
        <taxon>Dethiobacteraceae</taxon>
        <taxon>Dethiobacter</taxon>
    </lineage>
</organism>
<dbReference type="RefSeq" id="WP_008516239.1">
    <property type="nucleotide sequence ID" value="NZ_ACJM01000006.1"/>
</dbReference>
<protein>
    <recommendedName>
        <fullName evidence="4">CcmD family protein</fullName>
    </recommendedName>
</protein>
<evidence type="ECO:0000313" key="2">
    <source>
        <dbReference type="EMBL" id="EEG77752.1"/>
    </source>
</evidence>
<keyword evidence="1" id="KW-0812">Transmembrane</keyword>
<dbReference type="Proteomes" id="UP000006443">
    <property type="component" value="Unassembled WGS sequence"/>
</dbReference>
<dbReference type="EMBL" id="ACJM01000006">
    <property type="protein sequence ID" value="EEG77752.1"/>
    <property type="molecule type" value="Genomic_DNA"/>
</dbReference>
<evidence type="ECO:0000256" key="1">
    <source>
        <dbReference type="SAM" id="Phobius"/>
    </source>
</evidence>
<keyword evidence="1" id="KW-0472">Membrane</keyword>
<keyword evidence="1" id="KW-1133">Transmembrane helix</keyword>
<reference evidence="2 3" key="1">
    <citation type="submission" date="2009-02" db="EMBL/GenBank/DDBJ databases">
        <title>Sequencing of the draft genome and assembly of Dethiobacter alkaliphilus AHT 1.</title>
        <authorList>
            <consortium name="US DOE Joint Genome Institute (JGI-PGF)"/>
            <person name="Lucas S."/>
            <person name="Copeland A."/>
            <person name="Lapidus A."/>
            <person name="Glavina del Rio T."/>
            <person name="Dalin E."/>
            <person name="Tice H."/>
            <person name="Bruce D."/>
            <person name="Goodwin L."/>
            <person name="Pitluck S."/>
            <person name="Larimer F."/>
            <person name="Land M.L."/>
            <person name="Hauser L."/>
            <person name="Muyzer G."/>
        </authorList>
    </citation>
    <scope>NUCLEOTIDE SEQUENCE [LARGE SCALE GENOMIC DNA]</scope>
    <source>
        <strain evidence="2 3">AHT 1</strain>
    </source>
</reference>
<evidence type="ECO:0008006" key="4">
    <source>
        <dbReference type="Google" id="ProtNLM"/>
    </source>
</evidence>
<dbReference type="InterPro" id="IPR030888">
    <property type="entry name" value="Put_ccm"/>
</dbReference>
<gene>
    <name evidence="2" type="ORF">DealDRAFT_1472</name>
</gene>
<evidence type="ECO:0000313" key="3">
    <source>
        <dbReference type="Proteomes" id="UP000006443"/>
    </source>
</evidence>
<accession>C0GG63</accession>
<proteinExistence type="predicted"/>